<gene>
    <name evidence="1" type="ORF">KUDE01_014245</name>
</gene>
<organism evidence="1 2">
    <name type="scientific">Dissostichus eleginoides</name>
    <name type="common">Patagonian toothfish</name>
    <name type="synonym">Dissostichus amissus</name>
    <dbReference type="NCBI Taxonomy" id="100907"/>
    <lineage>
        <taxon>Eukaryota</taxon>
        <taxon>Metazoa</taxon>
        <taxon>Chordata</taxon>
        <taxon>Craniata</taxon>
        <taxon>Vertebrata</taxon>
        <taxon>Euteleostomi</taxon>
        <taxon>Actinopterygii</taxon>
        <taxon>Neopterygii</taxon>
        <taxon>Teleostei</taxon>
        <taxon>Neoteleostei</taxon>
        <taxon>Acanthomorphata</taxon>
        <taxon>Eupercaria</taxon>
        <taxon>Perciformes</taxon>
        <taxon>Notothenioidei</taxon>
        <taxon>Nototheniidae</taxon>
        <taxon>Dissostichus</taxon>
    </lineage>
</organism>
<dbReference type="EMBL" id="JASDAP010000017">
    <property type="protein sequence ID" value="KAK1889570.1"/>
    <property type="molecule type" value="Genomic_DNA"/>
</dbReference>
<evidence type="ECO:0000313" key="2">
    <source>
        <dbReference type="Proteomes" id="UP001228049"/>
    </source>
</evidence>
<dbReference type="AlphaFoldDB" id="A0AAD9BSS4"/>
<proteinExistence type="predicted"/>
<keyword evidence="2" id="KW-1185">Reference proteome</keyword>
<sequence>MLEHRTKLFGRSGKICGDTLQKSFLEWTYAKFEVKRLSQFARTCLQSKQVAGTSERQQKRYMKTVQRITEATEDLEKLTAELLCGRERKTIEGLYLSIKQRKFQLYRQSGGNKRRHKLRKKIVEEKKALEDAITEHMLLSGKRTNSLLLTSSWLRTTTPGNGNVMLSEGITGQSSTEALTERGHEGLLCVQKKQLHKESAA</sequence>
<feature type="non-terminal residue" evidence="1">
    <location>
        <position position="1"/>
    </location>
</feature>
<name>A0AAD9BSS4_DISEL</name>
<reference evidence="1" key="1">
    <citation type="submission" date="2023-04" db="EMBL/GenBank/DDBJ databases">
        <title>Chromosome-level genome of Chaenocephalus aceratus.</title>
        <authorList>
            <person name="Park H."/>
        </authorList>
    </citation>
    <scope>NUCLEOTIDE SEQUENCE</scope>
    <source>
        <strain evidence="1">DE</strain>
        <tissue evidence="1">Muscle</tissue>
    </source>
</reference>
<accession>A0AAD9BSS4</accession>
<dbReference type="Proteomes" id="UP001228049">
    <property type="component" value="Unassembled WGS sequence"/>
</dbReference>
<protein>
    <submittedName>
        <fullName evidence="1">O-methyltransferase afvC</fullName>
    </submittedName>
</protein>
<comment type="caution">
    <text evidence="1">The sequence shown here is derived from an EMBL/GenBank/DDBJ whole genome shotgun (WGS) entry which is preliminary data.</text>
</comment>
<evidence type="ECO:0000313" key="1">
    <source>
        <dbReference type="EMBL" id="KAK1889570.1"/>
    </source>
</evidence>